<dbReference type="SUPFAM" id="SSF143011">
    <property type="entry name" value="RelE-like"/>
    <property type="match status" value="1"/>
</dbReference>
<protein>
    <recommendedName>
        <fullName evidence="3">Type II toxin-antitoxin system RelE/ParE family toxin</fullName>
    </recommendedName>
</protein>
<organism evidence="1 2">
    <name type="scientific">Paeniglutamicibacter gangotriensis</name>
    <dbReference type="NCBI Taxonomy" id="254787"/>
    <lineage>
        <taxon>Bacteria</taxon>
        <taxon>Bacillati</taxon>
        <taxon>Actinomycetota</taxon>
        <taxon>Actinomycetes</taxon>
        <taxon>Micrococcales</taxon>
        <taxon>Micrococcaceae</taxon>
        <taxon>Paeniglutamicibacter</taxon>
    </lineage>
</organism>
<comment type="caution">
    <text evidence="1">The sequence shown here is derived from an EMBL/GenBank/DDBJ whole genome shotgun (WGS) entry which is preliminary data.</text>
</comment>
<dbReference type="Proteomes" id="UP000323856">
    <property type="component" value="Unassembled WGS sequence"/>
</dbReference>
<dbReference type="EMBL" id="VOBL01000016">
    <property type="protein sequence ID" value="KAA0975195.1"/>
    <property type="molecule type" value="Genomic_DNA"/>
</dbReference>
<accession>A0A5B0EAJ8</accession>
<name>A0A5B0EAJ8_9MICC</name>
<evidence type="ECO:0008006" key="3">
    <source>
        <dbReference type="Google" id="ProtNLM"/>
    </source>
</evidence>
<proteinExistence type="predicted"/>
<dbReference type="InterPro" id="IPR035093">
    <property type="entry name" value="RelE/ParE_toxin_dom_sf"/>
</dbReference>
<gene>
    <name evidence="1" type="ORF">FQ154_14425</name>
</gene>
<dbReference type="AlphaFoldDB" id="A0A5B0EAJ8"/>
<reference evidence="1 2" key="1">
    <citation type="submission" date="2019-07" db="EMBL/GenBank/DDBJ databases">
        <title>Analysis of the biochemical properties, biological activity and biotechnological potential of siderophores and biosurfactants produced by Antarctic psychrotolerant bacteria.</title>
        <authorList>
            <person name="Styczynski M."/>
            <person name="Krucon T."/>
            <person name="Decewicz P."/>
            <person name="Dziewit L."/>
        </authorList>
    </citation>
    <scope>NUCLEOTIDE SEQUENCE [LARGE SCALE GENOMIC DNA]</scope>
    <source>
        <strain evidence="1 2">ANT_H27</strain>
    </source>
</reference>
<sequence>MAFNLRFTKQAQKDLQGLSKSGHSAERLKKVRKALGKLQEDPKYPGLRSHKYHSAQGLADTDVWDSYVENNTPSAWRIFWQYGPEPGVITIVMITPHP</sequence>
<dbReference type="OrthoDB" id="1524817at2"/>
<dbReference type="Gene3D" id="3.30.2310.20">
    <property type="entry name" value="RelE-like"/>
    <property type="match status" value="1"/>
</dbReference>
<evidence type="ECO:0000313" key="2">
    <source>
        <dbReference type="Proteomes" id="UP000323856"/>
    </source>
</evidence>
<evidence type="ECO:0000313" key="1">
    <source>
        <dbReference type="EMBL" id="KAA0975195.1"/>
    </source>
</evidence>